<accession>A0A4U7JAQ9</accession>
<feature type="binding site" evidence="10">
    <location>
        <position position="562"/>
    </location>
    <ligand>
        <name>[Ni-4Fe-4S] cluster</name>
        <dbReference type="ChEBI" id="CHEBI:47739"/>
    </ligand>
</feature>
<evidence type="ECO:0000256" key="4">
    <source>
        <dbReference type="ARBA" id="ARBA00022723"/>
    </source>
</evidence>
<dbReference type="PANTHER" id="PTHR30109:SF4">
    <property type="entry name" value="CARBON MONOXIDE DEHYDROGENASE"/>
    <property type="match status" value="1"/>
</dbReference>
<evidence type="ECO:0000256" key="1">
    <source>
        <dbReference type="ARBA" id="ARBA00001966"/>
    </source>
</evidence>
<sequence>MSILIQFELKRYHHLKFGDNESHHHHNSSGCNDYATAIAEYRKSFASKKDVIEQTPDPAVKDMLLHMNEKGIETVFDRFDEQKPQCSFGLAGVCCKNCTMGPCKITKKTPRGVCGADADVIVARNLLRSIAAGVAAHGARGRECMLALKYAAEGKIDIPIEGEAKILASAKAFGIETEDKTITELAALVADILLEDLSRTVPAPHKTLHAFASKERIKTWSDLDIIPISPYHEVFESLHRTSTGNDGYWKNLLKQMLRSGVAFAWSSVLGSSIAMDSLFGLPTRSTSKVNLGALEKGYVNIAVHGHSPVLVSQIVKFGKTDEFISLAKEKGALGIKFYGICCSGLSAMYRYGGVIPLSNAIGAELVLGTGALDLWVADVQDVFPSIMDVAKCFKTTVVTTNDSARLPGAEHFGYDHDHSNMDQTNALARKILLRAIESFADRREIPVHIPKYEAEAEVGFSLEYINKYYGGLNPIVDAIKSGEILGIINLVGCNNPRIIYEKAVVELADILIKNNILILTNGCASFPLMKLGYCSTNALELAGHKLKVFLKDLPPVWHMGECLDNARASAFFKAVAEASGVAIKDMPYAFASPEWSNEKGICAALSFRLLGIDSYHCVYVPTQGSDNVTEFMKNGTKDILGSRMIVNVNHIELANQIVNDLKEQRKALGWD</sequence>
<evidence type="ECO:0000313" key="11">
    <source>
        <dbReference type="EMBL" id="QNU68098.1"/>
    </source>
</evidence>
<dbReference type="GO" id="GO:0043885">
    <property type="term" value="F:anaerobic carbon-monoxide dehydrogenase activity"/>
    <property type="evidence" value="ECO:0007669"/>
    <property type="project" value="UniProtKB-UniRule"/>
</dbReference>
<feature type="binding site" evidence="10">
    <location>
        <position position="86"/>
    </location>
    <ligand>
        <name>[4Fe-4S] cluster</name>
        <dbReference type="ChEBI" id="CHEBI:49883"/>
        <label>1</label>
        <note>ligand shared between dimeric partners</note>
    </ligand>
</feature>
<dbReference type="GO" id="GO:0004601">
    <property type="term" value="F:peroxidase activity"/>
    <property type="evidence" value="ECO:0007669"/>
    <property type="project" value="TreeGrafter"/>
</dbReference>
<dbReference type="InterPro" id="IPR010047">
    <property type="entry name" value="CODH"/>
</dbReference>
<feature type="binding site" evidence="10">
    <location>
        <position position="114"/>
    </location>
    <ligand>
        <name>[4Fe-4S] cluster</name>
        <dbReference type="ChEBI" id="CHEBI:49883"/>
        <label>2</label>
    </ligand>
</feature>
<feature type="binding site" evidence="10">
    <location>
        <position position="103"/>
    </location>
    <ligand>
        <name>[4Fe-4S] cluster</name>
        <dbReference type="ChEBI" id="CHEBI:49883"/>
        <label>2</label>
    </ligand>
</feature>
<evidence type="ECO:0000313" key="12">
    <source>
        <dbReference type="Proteomes" id="UP000306409"/>
    </source>
</evidence>
<dbReference type="PANTHER" id="PTHR30109">
    <property type="entry name" value="HYDROXYLAMINE REDUCTASE"/>
    <property type="match status" value="1"/>
</dbReference>
<comment type="catalytic activity">
    <reaction evidence="8 9">
        <text>CO + 2 oxidized [2Fe-2S]-[ferredoxin] + H2O = 2 reduced [2Fe-2S]-[ferredoxin] + CO2 + 2 H(+)</text>
        <dbReference type="Rhea" id="RHEA:21040"/>
        <dbReference type="Rhea" id="RHEA-COMP:10000"/>
        <dbReference type="Rhea" id="RHEA-COMP:10001"/>
        <dbReference type="ChEBI" id="CHEBI:15377"/>
        <dbReference type="ChEBI" id="CHEBI:15378"/>
        <dbReference type="ChEBI" id="CHEBI:16526"/>
        <dbReference type="ChEBI" id="CHEBI:17245"/>
        <dbReference type="ChEBI" id="CHEBI:33737"/>
        <dbReference type="ChEBI" id="CHEBI:33738"/>
        <dbReference type="EC" id="1.2.7.4"/>
    </reaction>
</comment>
<keyword evidence="5 9" id="KW-0560">Oxidoreductase</keyword>
<dbReference type="Proteomes" id="UP000306409">
    <property type="component" value="Chromosome"/>
</dbReference>
<dbReference type="PIRSF" id="PIRSF005023">
    <property type="entry name" value="CODH"/>
    <property type="match status" value="1"/>
</dbReference>
<evidence type="ECO:0000256" key="6">
    <source>
        <dbReference type="ARBA" id="ARBA00023004"/>
    </source>
</evidence>
<evidence type="ECO:0000256" key="2">
    <source>
        <dbReference type="ARBA" id="ARBA00022485"/>
    </source>
</evidence>
<reference evidence="11 12" key="1">
    <citation type="submission" date="2020-09" db="EMBL/GenBank/DDBJ databases">
        <title>Characterization and genome sequencing of Ruminiclostridium sp. nov. MA18.</title>
        <authorList>
            <person name="Rettenmaier R."/>
            <person name="Kowollik M.-L."/>
            <person name="Liebl W."/>
            <person name="Zverlov V."/>
        </authorList>
    </citation>
    <scope>NUCLEOTIDE SEQUENCE [LARGE SCALE GENOMIC DNA]</scope>
    <source>
        <strain evidence="11 12">MA18</strain>
    </source>
</reference>
<dbReference type="InterPro" id="IPR004137">
    <property type="entry name" value="HCP/CODH"/>
</dbReference>
<feature type="binding site" evidence="10">
    <location>
        <position position="94"/>
    </location>
    <ligand>
        <name>[4Fe-4S] cluster</name>
        <dbReference type="ChEBI" id="CHEBI:49883"/>
        <label>1</label>
        <note>ligand shared between dimeric partners</note>
    </ligand>
</feature>
<dbReference type="OrthoDB" id="5478720at2"/>
<dbReference type="EC" id="1.2.7.4" evidence="9"/>
<dbReference type="KEGG" id="rher:EHE19_006575"/>
<dbReference type="GO" id="GO:0042542">
    <property type="term" value="P:response to hydrogen peroxide"/>
    <property type="evidence" value="ECO:0007669"/>
    <property type="project" value="TreeGrafter"/>
</dbReference>
<evidence type="ECO:0000256" key="9">
    <source>
        <dbReference type="PIRNR" id="PIRNR005023"/>
    </source>
</evidence>
<dbReference type="AlphaFoldDB" id="A0A4U7JAQ9"/>
<keyword evidence="7 9" id="KW-0411">Iron-sulfur</keyword>
<evidence type="ECO:0000256" key="10">
    <source>
        <dbReference type="PIRSR" id="PIRSR005023-1"/>
    </source>
</evidence>
<feature type="binding site" evidence="10">
    <location>
        <position position="306"/>
    </location>
    <ligand>
        <name>[Ni-4Fe-4S] cluster</name>
        <dbReference type="ChEBI" id="CHEBI:47739"/>
    </ligand>
</feature>
<evidence type="ECO:0000256" key="5">
    <source>
        <dbReference type="ARBA" id="ARBA00023002"/>
    </source>
</evidence>
<name>A0A4U7JAQ9_9FIRM</name>
<dbReference type="EMBL" id="CP061336">
    <property type="protein sequence ID" value="QNU68098.1"/>
    <property type="molecule type" value="Genomic_DNA"/>
</dbReference>
<dbReference type="InterPro" id="IPR016099">
    <property type="entry name" value="Prismane-like_a/b-sand"/>
</dbReference>
<keyword evidence="6 9" id="KW-0408">Iron</keyword>
<dbReference type="InterPro" id="IPR016101">
    <property type="entry name" value="CO_DH_a-bundle"/>
</dbReference>
<keyword evidence="2 9" id="KW-0004">4Fe-4S</keyword>
<feature type="binding site" evidence="10">
    <location>
        <position position="95"/>
    </location>
    <ligand>
        <name>[4Fe-4S] cluster</name>
        <dbReference type="ChEBI" id="CHEBI:49883"/>
        <label>2</label>
    </ligand>
</feature>
<evidence type="ECO:0000256" key="3">
    <source>
        <dbReference type="ARBA" id="ARBA00022596"/>
    </source>
</evidence>
<dbReference type="GO" id="GO:0006091">
    <property type="term" value="P:generation of precursor metabolites and energy"/>
    <property type="evidence" value="ECO:0007669"/>
    <property type="project" value="InterPro"/>
</dbReference>
<evidence type="ECO:0000256" key="7">
    <source>
        <dbReference type="ARBA" id="ARBA00023014"/>
    </source>
</evidence>
<dbReference type="SUPFAM" id="SSF56821">
    <property type="entry name" value="Prismane protein-like"/>
    <property type="match status" value="1"/>
</dbReference>
<dbReference type="GO" id="GO:0016151">
    <property type="term" value="F:nickel cation binding"/>
    <property type="evidence" value="ECO:0007669"/>
    <property type="project" value="InterPro"/>
</dbReference>
<proteinExistence type="predicted"/>
<keyword evidence="4 9" id="KW-0479">Metal-binding</keyword>
<dbReference type="GO" id="GO:0051539">
    <property type="term" value="F:4 iron, 4 sulfur cluster binding"/>
    <property type="evidence" value="ECO:0007669"/>
    <property type="project" value="UniProtKB-UniRule"/>
</dbReference>
<feature type="binding site" evidence="10">
    <location>
        <position position="342"/>
    </location>
    <ligand>
        <name>[Ni-4Fe-4S] cluster</name>
        <dbReference type="ChEBI" id="CHEBI:47739"/>
    </ligand>
</feature>
<organism evidence="11 12">
    <name type="scientific">Ruminiclostridium herbifermentans</name>
    <dbReference type="NCBI Taxonomy" id="2488810"/>
    <lineage>
        <taxon>Bacteria</taxon>
        <taxon>Bacillati</taxon>
        <taxon>Bacillota</taxon>
        <taxon>Clostridia</taxon>
        <taxon>Eubacteriales</taxon>
        <taxon>Oscillospiraceae</taxon>
        <taxon>Ruminiclostridium</taxon>
    </lineage>
</organism>
<dbReference type="Pfam" id="PF03063">
    <property type="entry name" value="Prismane"/>
    <property type="match status" value="1"/>
</dbReference>
<feature type="binding site" evidence="10">
    <location>
        <position position="493"/>
    </location>
    <ligand>
        <name>[Ni-4Fe-4S] cluster</name>
        <dbReference type="ChEBI" id="CHEBI:47739"/>
    </ligand>
</feature>
<feature type="binding site" evidence="10">
    <location>
        <position position="98"/>
    </location>
    <ligand>
        <name>[4Fe-4S] cluster</name>
        <dbReference type="ChEBI" id="CHEBI:49883"/>
        <label>2</label>
    </ligand>
</feature>
<keyword evidence="3 10" id="KW-0533">Nickel</keyword>
<keyword evidence="12" id="KW-1185">Reference proteome</keyword>
<gene>
    <name evidence="11" type="primary">cooS</name>
    <name evidence="11" type="ORF">EHE19_006575</name>
</gene>
<dbReference type="Gene3D" id="1.20.1270.30">
    <property type="match status" value="1"/>
</dbReference>
<dbReference type="GO" id="GO:0050418">
    <property type="term" value="F:hydroxylamine reductase activity"/>
    <property type="evidence" value="ECO:0007669"/>
    <property type="project" value="TreeGrafter"/>
</dbReference>
<comment type="cofactor">
    <cofactor evidence="1">
        <name>[4Fe-4S] cluster</name>
        <dbReference type="ChEBI" id="CHEBI:49883"/>
    </cofactor>
</comment>
<feature type="binding site" evidence="10">
    <location>
        <position position="523"/>
    </location>
    <ligand>
        <name>[Ni-4Fe-4S] cluster</name>
        <dbReference type="ChEBI" id="CHEBI:47739"/>
    </ligand>
</feature>
<dbReference type="InterPro" id="IPR011254">
    <property type="entry name" value="Prismane-like_sf"/>
</dbReference>
<evidence type="ECO:0000256" key="8">
    <source>
        <dbReference type="ARBA" id="ARBA00048733"/>
    </source>
</evidence>
<dbReference type="NCBIfam" id="TIGR01702">
    <property type="entry name" value="CO_DH_cata"/>
    <property type="match status" value="1"/>
</dbReference>
<protein>
    <recommendedName>
        <fullName evidence="9">Carbon monoxide dehydrogenase</fullName>
        <ecNumber evidence="9">1.2.7.4</ecNumber>
    </recommendedName>
</protein>
<dbReference type="Gene3D" id="3.40.50.2030">
    <property type="match status" value="2"/>
</dbReference>